<dbReference type="GO" id="GO:0008276">
    <property type="term" value="F:protein methyltransferase activity"/>
    <property type="evidence" value="ECO:0007669"/>
    <property type="project" value="TreeGrafter"/>
</dbReference>
<organism evidence="3 4">
    <name type="scientific">Solimicrobium silvestre</name>
    <dbReference type="NCBI Taxonomy" id="2099400"/>
    <lineage>
        <taxon>Bacteria</taxon>
        <taxon>Pseudomonadati</taxon>
        <taxon>Pseudomonadota</taxon>
        <taxon>Betaproteobacteria</taxon>
        <taxon>Burkholderiales</taxon>
        <taxon>Oxalobacteraceae</taxon>
        <taxon>Solimicrobium</taxon>
    </lineage>
</organism>
<dbReference type="InterPro" id="IPR029063">
    <property type="entry name" value="SAM-dependent_MTases_sf"/>
</dbReference>
<dbReference type="OrthoDB" id="8746524at2"/>
<sequence>MDNISLLERTDLWQQERQEAIKALPRSGKAIQYLGKEFRVYPGTFLPFADSHPLVNNFHINPGESVLDVGTGSGVIAIFACYKGAGRVVAVDVNPSAIRSAKYNVRQHGFEHVVEVKQSCLFQQVGQDQFDVITANLPFRIKPAHDIVAQSQWDTDFKTNTGFFTEVGKYLKPNGRIYFSQANFGAIKEIKALAKAAGFSVHSLGSTVAKEVDKAGYAEFTVFLIKRMELESAI</sequence>
<protein>
    <submittedName>
        <fullName evidence="3">Methyltransferase small domain</fullName>
    </submittedName>
</protein>
<dbReference type="Proteomes" id="UP000237839">
    <property type="component" value="Unassembled WGS sequence"/>
</dbReference>
<dbReference type="AlphaFoldDB" id="A0A2S9GXS7"/>
<accession>A0A2S9GXS7</accession>
<evidence type="ECO:0000256" key="2">
    <source>
        <dbReference type="ARBA" id="ARBA00022679"/>
    </source>
</evidence>
<comment type="caution">
    <text evidence="3">The sequence shown here is derived from an EMBL/GenBank/DDBJ whole genome shotgun (WGS) entry which is preliminary data.</text>
</comment>
<keyword evidence="2 3" id="KW-0808">Transferase</keyword>
<evidence type="ECO:0000256" key="1">
    <source>
        <dbReference type="ARBA" id="ARBA00022603"/>
    </source>
</evidence>
<dbReference type="RefSeq" id="WP_105532628.1">
    <property type="nucleotide sequence ID" value="NZ_PUGF01000013.1"/>
</dbReference>
<dbReference type="GO" id="GO:0032259">
    <property type="term" value="P:methylation"/>
    <property type="evidence" value="ECO:0007669"/>
    <property type="project" value="UniProtKB-KW"/>
</dbReference>
<dbReference type="InterPro" id="IPR050078">
    <property type="entry name" value="Ribosomal_L11_MeTrfase_PrmA"/>
</dbReference>
<evidence type="ECO:0000313" key="3">
    <source>
        <dbReference type="EMBL" id="PRC92510.1"/>
    </source>
</evidence>
<dbReference type="PANTHER" id="PTHR43648:SF1">
    <property type="entry name" value="ELECTRON TRANSFER FLAVOPROTEIN BETA SUBUNIT LYSINE METHYLTRANSFERASE"/>
    <property type="match status" value="1"/>
</dbReference>
<keyword evidence="1 3" id="KW-0489">Methyltransferase</keyword>
<gene>
    <name evidence="3" type="ORF">S2091_2885</name>
</gene>
<dbReference type="EMBL" id="PUGF01000013">
    <property type="protein sequence ID" value="PRC92510.1"/>
    <property type="molecule type" value="Genomic_DNA"/>
</dbReference>
<dbReference type="Gene3D" id="3.40.50.150">
    <property type="entry name" value="Vaccinia Virus protein VP39"/>
    <property type="match status" value="1"/>
</dbReference>
<dbReference type="Pfam" id="PF06325">
    <property type="entry name" value="PrmA"/>
    <property type="match status" value="1"/>
</dbReference>
<proteinExistence type="predicted"/>
<reference evidence="3 4" key="1">
    <citation type="submission" date="2018-02" db="EMBL/GenBank/DDBJ databases">
        <title>Solimicrobium silvestre gen. nov., sp. nov., isolated from alpine forest soil.</title>
        <authorList>
            <person name="Margesin R."/>
            <person name="Albuquerque L."/>
            <person name="Zhang D.-C."/>
            <person name="Froufe H.J.C."/>
            <person name="Severino R."/>
            <person name="Roxo I."/>
            <person name="Egas C."/>
            <person name="Da Costa M.S."/>
        </authorList>
    </citation>
    <scope>NUCLEOTIDE SEQUENCE [LARGE SCALE GENOMIC DNA]</scope>
    <source>
        <strain evidence="3 4">S20-91</strain>
    </source>
</reference>
<dbReference type="CDD" id="cd02440">
    <property type="entry name" value="AdoMet_MTases"/>
    <property type="match status" value="1"/>
</dbReference>
<name>A0A2S9GXS7_9BURK</name>
<evidence type="ECO:0000313" key="4">
    <source>
        <dbReference type="Proteomes" id="UP000237839"/>
    </source>
</evidence>
<dbReference type="PANTHER" id="PTHR43648">
    <property type="entry name" value="ELECTRON TRANSFER FLAVOPROTEIN BETA SUBUNIT LYSINE METHYLTRANSFERASE"/>
    <property type="match status" value="1"/>
</dbReference>
<keyword evidence="4" id="KW-1185">Reference proteome</keyword>
<dbReference type="SUPFAM" id="SSF53335">
    <property type="entry name" value="S-adenosyl-L-methionine-dependent methyltransferases"/>
    <property type="match status" value="1"/>
</dbReference>